<protein>
    <recommendedName>
        <fullName evidence="2">UPF0125 protein G8E00_04185</fullName>
    </recommendedName>
</protein>
<dbReference type="PANTHER" id="PTHR37483:SF1">
    <property type="entry name" value="UPF0125 PROTEIN RATB"/>
    <property type="match status" value="1"/>
</dbReference>
<name>A0A6G8RTV1_9GAMM</name>
<dbReference type="InterPro" id="IPR016155">
    <property type="entry name" value="Mopterin_synth/thiamin_S_b"/>
</dbReference>
<dbReference type="InterPro" id="IPR005346">
    <property type="entry name" value="RnfH"/>
</dbReference>
<dbReference type="KEGG" id="asha:G8E00_04185"/>
<dbReference type="Pfam" id="PF03658">
    <property type="entry name" value="Ub-RnfH"/>
    <property type="match status" value="1"/>
</dbReference>
<gene>
    <name evidence="3" type="ORF">G8E00_04185</name>
</gene>
<organism evidence="3 4">
    <name type="scientific">Acinetobacter shaoyimingii</name>
    <dbReference type="NCBI Taxonomy" id="2715164"/>
    <lineage>
        <taxon>Bacteria</taxon>
        <taxon>Pseudomonadati</taxon>
        <taxon>Pseudomonadota</taxon>
        <taxon>Gammaproteobacteria</taxon>
        <taxon>Moraxellales</taxon>
        <taxon>Moraxellaceae</taxon>
        <taxon>Acinetobacter</taxon>
    </lineage>
</organism>
<evidence type="ECO:0000256" key="2">
    <source>
        <dbReference type="HAMAP-Rule" id="MF_00460"/>
    </source>
</evidence>
<comment type="similarity">
    <text evidence="1 2">Belongs to the UPF0125 (RnfH) family.</text>
</comment>
<evidence type="ECO:0000256" key="1">
    <source>
        <dbReference type="ARBA" id="ARBA00010645"/>
    </source>
</evidence>
<dbReference type="EMBL" id="CP049801">
    <property type="protein sequence ID" value="QIO05218.1"/>
    <property type="molecule type" value="Genomic_DNA"/>
</dbReference>
<accession>A0A6G8RTV1</accession>
<proteinExistence type="inferred from homology"/>
<dbReference type="Gene3D" id="3.10.20.280">
    <property type="entry name" value="RnfH-like"/>
    <property type="match status" value="1"/>
</dbReference>
<dbReference type="RefSeq" id="WP_166012215.1">
    <property type="nucleotide sequence ID" value="NZ_CP049801.1"/>
</dbReference>
<dbReference type="HAMAP" id="MF_00460">
    <property type="entry name" value="UPF0125_RnfH"/>
    <property type="match status" value="1"/>
</dbReference>
<dbReference type="PANTHER" id="PTHR37483">
    <property type="entry name" value="UPF0125 PROTEIN RATB"/>
    <property type="match status" value="1"/>
</dbReference>
<dbReference type="SUPFAM" id="SSF54285">
    <property type="entry name" value="MoaD/ThiS"/>
    <property type="match status" value="1"/>
</dbReference>
<evidence type="ECO:0000313" key="3">
    <source>
        <dbReference type="EMBL" id="QIO05218.1"/>
    </source>
</evidence>
<reference evidence="3 4" key="1">
    <citation type="submission" date="2020-03" db="EMBL/GenBank/DDBJ databases">
        <authorList>
            <person name="Zhu W."/>
        </authorList>
    </citation>
    <scope>NUCLEOTIDE SEQUENCE [LARGE SCALE GENOMIC DNA]</scope>
    <source>
        <strain evidence="3 4">323-1</strain>
    </source>
</reference>
<dbReference type="Proteomes" id="UP000502297">
    <property type="component" value="Chromosome"/>
</dbReference>
<sequence length="109" mass="12437">MSQQSVNQIWVAYAAQDQQFHIALDFYDGMTVADAIEQSGLKRKVQLPEPLHVGIFGTKVESLNHVLEAGDRVEIYRALLINPKDIRRNRAKANPVGRYCRGNRFKQLN</sequence>
<dbReference type="AlphaFoldDB" id="A0A6G8RTV1"/>
<evidence type="ECO:0000313" key="4">
    <source>
        <dbReference type="Proteomes" id="UP000502297"/>
    </source>
</evidence>
<keyword evidence="4" id="KW-1185">Reference proteome</keyword>
<dbReference type="InterPro" id="IPR037021">
    <property type="entry name" value="RnfH_sf"/>
</dbReference>